<keyword evidence="2" id="KW-1185">Reference proteome</keyword>
<reference evidence="1" key="1">
    <citation type="submission" date="2022-05" db="EMBL/GenBank/DDBJ databases">
        <title>The Musa troglodytarum L. genome provides insights into the mechanism of non-climacteric behaviour and enrichment of carotenoids.</title>
        <authorList>
            <person name="Wang J."/>
        </authorList>
    </citation>
    <scope>NUCLEOTIDE SEQUENCE</scope>
    <source>
        <tissue evidence="1">Leaf</tissue>
    </source>
</reference>
<evidence type="ECO:0000313" key="1">
    <source>
        <dbReference type="EMBL" id="URE09855.1"/>
    </source>
</evidence>
<gene>
    <name evidence="1" type="ORF">MUK42_21659</name>
</gene>
<dbReference type="InterPro" id="IPR053288">
    <property type="entry name" value="TGD_Bridge_Protein"/>
</dbReference>
<dbReference type="AlphaFoldDB" id="A0A9E7G8R7"/>
<dbReference type="EMBL" id="CP097508">
    <property type="protein sequence ID" value="URE09855.1"/>
    <property type="molecule type" value="Genomic_DNA"/>
</dbReference>
<sequence length="191" mass="20313">MVGRRSKPAKGKEKAFVWKLPVVKTEDLGKLGPGLSFGAGCGVGVGIGLFGGAGLGAGFPGLQFGVGAGAGCGIDLLKTRNILRWDMQGSADAAYPSLDVTETLEECSSIKHAVHHQFPGSLAHMPCPNPWRFLLKPCNHKSSLFPPNSMMQRHNSAVTATSETITQLLEPSIILEHHCRAANPNKYTILI</sequence>
<dbReference type="Proteomes" id="UP001055439">
    <property type="component" value="Chromosome 6"/>
</dbReference>
<dbReference type="PANTHER" id="PTHR34201:SF1">
    <property type="entry name" value="GLYCINE-RICH PROTEIN"/>
    <property type="match status" value="1"/>
</dbReference>
<proteinExistence type="predicted"/>
<dbReference type="PANTHER" id="PTHR34201">
    <property type="entry name" value="GLYCINE-RICH PROTEIN"/>
    <property type="match status" value="1"/>
</dbReference>
<protein>
    <submittedName>
        <fullName evidence="1">Uncharacterized protein</fullName>
    </submittedName>
</protein>
<evidence type="ECO:0000313" key="2">
    <source>
        <dbReference type="Proteomes" id="UP001055439"/>
    </source>
</evidence>
<accession>A0A9E7G8R7</accession>
<name>A0A9E7G8R7_9LILI</name>
<organism evidence="1 2">
    <name type="scientific">Musa troglodytarum</name>
    <name type="common">fe'i banana</name>
    <dbReference type="NCBI Taxonomy" id="320322"/>
    <lineage>
        <taxon>Eukaryota</taxon>
        <taxon>Viridiplantae</taxon>
        <taxon>Streptophyta</taxon>
        <taxon>Embryophyta</taxon>
        <taxon>Tracheophyta</taxon>
        <taxon>Spermatophyta</taxon>
        <taxon>Magnoliopsida</taxon>
        <taxon>Liliopsida</taxon>
        <taxon>Zingiberales</taxon>
        <taxon>Musaceae</taxon>
        <taxon>Musa</taxon>
    </lineage>
</organism>